<name>A0A6J7B7U3_9ZZZZ</name>
<evidence type="ECO:0000256" key="1">
    <source>
        <dbReference type="ARBA" id="ARBA00004308"/>
    </source>
</evidence>
<dbReference type="GO" id="GO:0012505">
    <property type="term" value="C:endomembrane system"/>
    <property type="evidence" value="ECO:0007669"/>
    <property type="project" value="UniProtKB-SubCell"/>
</dbReference>
<dbReference type="InterPro" id="IPR019533">
    <property type="entry name" value="Peptidase_S26"/>
</dbReference>
<dbReference type="InterPro" id="IPR015927">
    <property type="entry name" value="Peptidase_S24_S26A/B/C"/>
</dbReference>
<dbReference type="InterPro" id="IPR036286">
    <property type="entry name" value="LexA/Signal_pep-like_sf"/>
</dbReference>
<dbReference type="CDD" id="cd06530">
    <property type="entry name" value="S26_SPase_I"/>
    <property type="match status" value="1"/>
</dbReference>
<organism evidence="3">
    <name type="scientific">freshwater metagenome</name>
    <dbReference type="NCBI Taxonomy" id="449393"/>
    <lineage>
        <taxon>unclassified sequences</taxon>
        <taxon>metagenomes</taxon>
        <taxon>ecological metagenomes</taxon>
    </lineage>
</organism>
<dbReference type="GO" id="GO:0006465">
    <property type="term" value="P:signal peptide processing"/>
    <property type="evidence" value="ECO:0007669"/>
    <property type="project" value="InterPro"/>
</dbReference>
<dbReference type="GO" id="GO:0004252">
    <property type="term" value="F:serine-type endopeptidase activity"/>
    <property type="evidence" value="ECO:0007669"/>
    <property type="project" value="InterPro"/>
</dbReference>
<dbReference type="Gene3D" id="2.10.109.10">
    <property type="entry name" value="Umud Fragment, subunit A"/>
    <property type="match status" value="1"/>
</dbReference>
<comment type="subcellular location">
    <subcellularLocation>
        <location evidence="1">Endomembrane system</location>
    </subcellularLocation>
</comment>
<dbReference type="SUPFAM" id="SSF51306">
    <property type="entry name" value="LexA/Signal peptidase"/>
    <property type="match status" value="1"/>
</dbReference>
<dbReference type="EMBL" id="CAFAZY010000029">
    <property type="protein sequence ID" value="CAB4841135.1"/>
    <property type="molecule type" value="Genomic_DNA"/>
</dbReference>
<proteinExistence type="predicted"/>
<reference evidence="3" key="1">
    <citation type="submission" date="2020-05" db="EMBL/GenBank/DDBJ databases">
        <authorList>
            <person name="Chiriac C."/>
            <person name="Salcher M."/>
            <person name="Ghai R."/>
            <person name="Kavagutti S V."/>
        </authorList>
    </citation>
    <scope>NUCLEOTIDE SEQUENCE</scope>
</reference>
<accession>A0A6J7B7U3</accession>
<dbReference type="Pfam" id="PF00717">
    <property type="entry name" value="Peptidase_S24"/>
    <property type="match status" value="1"/>
</dbReference>
<protein>
    <submittedName>
        <fullName evidence="3">Unannotated protein</fullName>
    </submittedName>
</protein>
<sequence length="102" mass="11676">MSKFGTVRVEGASMSPTYNDGDWLYVIWRQGAPNRAPLGSIAVIEREERPGIFLVKRVQKFHAGNYWVEGDNSESTDSRTWGWIAPSEIVGRVLFRYRRNKG</sequence>
<dbReference type="AlphaFoldDB" id="A0A6J7B7U3"/>
<feature type="domain" description="Peptidase S24/S26A/S26B/S26C" evidence="2">
    <location>
        <begin position="6"/>
        <end position="93"/>
    </location>
</feature>
<gene>
    <name evidence="3" type="ORF">UFOPK3255_00359</name>
</gene>
<evidence type="ECO:0000313" key="3">
    <source>
        <dbReference type="EMBL" id="CAB4841135.1"/>
    </source>
</evidence>
<evidence type="ECO:0000259" key="2">
    <source>
        <dbReference type="Pfam" id="PF00717"/>
    </source>
</evidence>